<dbReference type="InterPro" id="IPR038492">
    <property type="entry name" value="GBBH-like_N_sf"/>
</dbReference>
<dbReference type="InterPro" id="IPR010376">
    <property type="entry name" value="GBBH-like_N"/>
</dbReference>
<gene>
    <name evidence="4" type="ORF">IGS68_25835</name>
</gene>
<feature type="domain" description="Gamma-butyrobetaine hydroxylase-like N-terminal" evidence="3">
    <location>
        <begin position="28"/>
        <end position="111"/>
    </location>
</feature>
<name>A0ABX7B4T2_9PROT</name>
<evidence type="ECO:0000259" key="3">
    <source>
        <dbReference type="Pfam" id="PF06155"/>
    </source>
</evidence>
<proteinExistence type="predicted"/>
<keyword evidence="1" id="KW-0479">Metal-binding</keyword>
<reference evidence="4" key="1">
    <citation type="submission" date="2021-02" db="EMBL/GenBank/DDBJ databases">
        <title>Skermanella TT6 skin isolate.</title>
        <authorList>
            <person name="Lee K."/>
            <person name="Ganzorig M."/>
        </authorList>
    </citation>
    <scope>NUCLEOTIDE SEQUENCE</scope>
    <source>
        <strain evidence="4">TT6</strain>
    </source>
</reference>
<dbReference type="PANTHER" id="PTHR35303:SF5">
    <property type="entry name" value="OS02G0197800 PROTEIN"/>
    <property type="match status" value="1"/>
</dbReference>
<dbReference type="RefSeq" id="WP_201075513.1">
    <property type="nucleotide sequence ID" value="NZ_CP067420.1"/>
</dbReference>
<organism evidence="4 5">
    <name type="scientific">Skermanella cutis</name>
    <dbReference type="NCBI Taxonomy" id="2775420"/>
    <lineage>
        <taxon>Bacteria</taxon>
        <taxon>Pseudomonadati</taxon>
        <taxon>Pseudomonadota</taxon>
        <taxon>Alphaproteobacteria</taxon>
        <taxon>Rhodospirillales</taxon>
        <taxon>Azospirillaceae</taxon>
        <taxon>Skermanella</taxon>
    </lineage>
</organism>
<accession>A0ABX7B4T2</accession>
<evidence type="ECO:0000256" key="1">
    <source>
        <dbReference type="ARBA" id="ARBA00022723"/>
    </source>
</evidence>
<dbReference type="PANTHER" id="PTHR35303">
    <property type="entry name" value="OS02G0197800 PROTEIN"/>
    <property type="match status" value="1"/>
</dbReference>
<dbReference type="Gene3D" id="3.30.2020.30">
    <property type="match status" value="1"/>
</dbReference>
<protein>
    <submittedName>
        <fullName evidence="4">DUF971 domain-containing protein</fullName>
    </submittedName>
</protein>
<evidence type="ECO:0000313" key="5">
    <source>
        <dbReference type="Proteomes" id="UP000595197"/>
    </source>
</evidence>
<dbReference type="Pfam" id="PF06155">
    <property type="entry name" value="GBBH-like_N"/>
    <property type="match status" value="1"/>
</dbReference>
<dbReference type="EMBL" id="CP067420">
    <property type="protein sequence ID" value="QQP89364.1"/>
    <property type="molecule type" value="Genomic_DNA"/>
</dbReference>
<keyword evidence="5" id="KW-1185">Reference proteome</keyword>
<evidence type="ECO:0000256" key="2">
    <source>
        <dbReference type="ARBA" id="ARBA00023004"/>
    </source>
</evidence>
<evidence type="ECO:0000313" key="4">
    <source>
        <dbReference type="EMBL" id="QQP89364.1"/>
    </source>
</evidence>
<keyword evidence="2" id="KW-0408">Iron</keyword>
<sequence>MTPASGSGADESFATDPFGTRHWPVEVRLKKAEKRLEIEFDDGRRFSLPAELLRVESPSAEVQGHGPNQKQIVSGRRHVGIMGLEPVGNYAIRIQFDDMHDSGIFSWKYLYELGERQEELWSTYLRELETRGLKRDPR</sequence>
<dbReference type="Proteomes" id="UP000595197">
    <property type="component" value="Chromosome"/>
</dbReference>